<protein>
    <recommendedName>
        <fullName evidence="6">CUE domain-containing protein</fullName>
    </recommendedName>
</protein>
<dbReference type="OrthoDB" id="10257471at2759"/>
<dbReference type="SMART" id="SM00367">
    <property type="entry name" value="LRR_CC"/>
    <property type="match status" value="7"/>
</dbReference>
<dbReference type="GO" id="GO:0031146">
    <property type="term" value="P:SCF-dependent proteasomal ubiquitin-dependent protein catabolic process"/>
    <property type="evidence" value="ECO:0007669"/>
    <property type="project" value="TreeGrafter"/>
</dbReference>
<feature type="compositionally biased region" description="Polar residues" evidence="1">
    <location>
        <begin position="18"/>
        <end position="27"/>
    </location>
</feature>
<reference evidence="3 5" key="2">
    <citation type="submission" date="2018-03" db="EMBL/GenBank/DDBJ databases">
        <authorList>
            <person name="Fogelqvist J."/>
        </authorList>
    </citation>
    <scope>NUCLEOTIDE SEQUENCE [LARGE SCALE GENOMIC DNA]</scope>
</reference>
<dbReference type="InterPro" id="IPR036047">
    <property type="entry name" value="F-box-like_dom_sf"/>
</dbReference>
<organism evidence="2 4">
    <name type="scientific">Plasmodiophora brassicae</name>
    <name type="common">Clubroot disease agent</name>
    <dbReference type="NCBI Taxonomy" id="37360"/>
    <lineage>
        <taxon>Eukaryota</taxon>
        <taxon>Sar</taxon>
        <taxon>Rhizaria</taxon>
        <taxon>Endomyxa</taxon>
        <taxon>Phytomyxea</taxon>
        <taxon>Plasmodiophorida</taxon>
        <taxon>Plasmodiophoridae</taxon>
        <taxon>Plasmodiophora</taxon>
    </lineage>
</organism>
<sequence>MDAGSAPLGPRNAWSRPLVTSSTSVSQAPPVGSPATGSSPLLLLRDMFPQADMSIIADVYGRSGNNPSVCAEMLLSLEDFSPDGVYGDFAQAPGADGGGPGPCSAVYHDPFLVISVDVMRIVAKFLTMFDLANLASVNREFKRLSEHELCSVTILYNAKHFRTASDERIVRMLTRFPRLTAVSLYKCTNFASFALLPVALRGSRVASLNLAFCTRIEDIDVRTIIIGFPTLAHLDLSSTPITDDALEYVAAIAPANLNRLVLSCCKRITDYGISLLNARCSALEQLDLRSTHIRPSPCLDPVENGAQLTVLYMSSCKTVSRVRFDADFAALQTLVLSSNPNMTEAVLRLPSLALLNLSSSKQLARLVVIAPRLRILNVSGCQGLTDGQFEVEALTKANLYNCRSIAPASLLLLFSAARQSLQDVDLRGCVQLQDDEALTFATMCTQIARFDVTGCRSLSALVVAQIGNHVAAVQERIRRLRS</sequence>
<keyword evidence="4" id="KW-1185">Reference proteome</keyword>
<evidence type="ECO:0008006" key="6">
    <source>
        <dbReference type="Google" id="ProtNLM"/>
    </source>
</evidence>
<dbReference type="InterPro" id="IPR006553">
    <property type="entry name" value="Leu-rich_rpt_Cys-con_subtyp"/>
</dbReference>
<evidence type="ECO:0000313" key="3">
    <source>
        <dbReference type="EMBL" id="SPQ99826.1"/>
    </source>
</evidence>
<keyword evidence="3" id="KW-0496">Mitochondrion</keyword>
<dbReference type="CDD" id="cd14279">
    <property type="entry name" value="CUE"/>
    <property type="match status" value="1"/>
</dbReference>
<gene>
    <name evidence="2" type="ORF">PBRA_003472</name>
    <name evidence="3" type="ORF">PLBR_LOCUS7041</name>
</gene>
<dbReference type="InterPro" id="IPR032675">
    <property type="entry name" value="LRR_dom_sf"/>
</dbReference>
<evidence type="ECO:0000256" key="1">
    <source>
        <dbReference type="SAM" id="MobiDB-lite"/>
    </source>
</evidence>
<accession>A0A0G4J8G0</accession>
<dbReference type="SUPFAM" id="SSF52047">
    <property type="entry name" value="RNI-like"/>
    <property type="match status" value="1"/>
</dbReference>
<dbReference type="InterPro" id="IPR001611">
    <property type="entry name" value="Leu-rich_rpt"/>
</dbReference>
<dbReference type="Pfam" id="PF13516">
    <property type="entry name" value="LRR_6"/>
    <property type="match status" value="1"/>
</dbReference>
<dbReference type="EMBL" id="OVEO01000012">
    <property type="protein sequence ID" value="SPQ99826.1"/>
    <property type="molecule type" value="Genomic_DNA"/>
</dbReference>
<dbReference type="Proteomes" id="UP000039324">
    <property type="component" value="Unassembled WGS sequence"/>
</dbReference>
<dbReference type="Proteomes" id="UP000290189">
    <property type="component" value="Unassembled WGS sequence"/>
</dbReference>
<dbReference type="EMBL" id="CDSF01000155">
    <property type="protein sequence ID" value="CEP03865.1"/>
    <property type="molecule type" value="Genomic_DNA"/>
</dbReference>
<evidence type="ECO:0000313" key="2">
    <source>
        <dbReference type="EMBL" id="CEP03865.1"/>
    </source>
</evidence>
<evidence type="ECO:0000313" key="5">
    <source>
        <dbReference type="Proteomes" id="UP000290189"/>
    </source>
</evidence>
<dbReference type="PANTHER" id="PTHR13318:SF95">
    <property type="entry name" value="F-BOX PROTEIN YLR352W"/>
    <property type="match status" value="1"/>
</dbReference>
<feature type="region of interest" description="Disordered" evidence="1">
    <location>
        <begin position="1"/>
        <end position="34"/>
    </location>
</feature>
<proteinExistence type="predicted"/>
<dbReference type="GO" id="GO:0019005">
    <property type="term" value="C:SCF ubiquitin ligase complex"/>
    <property type="evidence" value="ECO:0007669"/>
    <property type="project" value="TreeGrafter"/>
</dbReference>
<name>A0A0G4J8G0_PLABS</name>
<dbReference type="SUPFAM" id="SSF81383">
    <property type="entry name" value="F-box domain"/>
    <property type="match status" value="1"/>
</dbReference>
<dbReference type="STRING" id="37360.A0A0G4J8G0"/>
<dbReference type="PANTHER" id="PTHR13318">
    <property type="entry name" value="PARTNER OF PAIRED, ISOFORM B-RELATED"/>
    <property type="match status" value="1"/>
</dbReference>
<dbReference type="AlphaFoldDB" id="A0A0G4J8G0"/>
<reference evidence="2 4" key="1">
    <citation type="submission" date="2015-02" db="EMBL/GenBank/DDBJ databases">
        <authorList>
            <person name="Chooi Y.-H."/>
        </authorList>
    </citation>
    <scope>NUCLEOTIDE SEQUENCE [LARGE SCALE GENOMIC DNA]</scope>
    <source>
        <strain evidence="2">E3</strain>
    </source>
</reference>
<evidence type="ECO:0000313" key="4">
    <source>
        <dbReference type="Proteomes" id="UP000039324"/>
    </source>
</evidence>
<dbReference type="OMA" id="SCCKRIT"/>
<geneLocation type="mitochondrion" evidence="3"/>
<dbReference type="Gene3D" id="3.80.10.10">
    <property type="entry name" value="Ribonuclease Inhibitor"/>
    <property type="match status" value="2"/>
</dbReference>